<keyword evidence="1" id="KW-1133">Transmembrane helix</keyword>
<feature type="transmembrane region" description="Helical" evidence="1">
    <location>
        <begin position="243"/>
        <end position="262"/>
    </location>
</feature>
<feature type="transmembrane region" description="Helical" evidence="1">
    <location>
        <begin position="206"/>
        <end position="237"/>
    </location>
</feature>
<feature type="transmembrane region" description="Helical" evidence="1">
    <location>
        <begin position="413"/>
        <end position="432"/>
    </location>
</feature>
<organism evidence="2 3">
    <name type="scientific">Prosthecobacter algae</name>
    <dbReference type="NCBI Taxonomy" id="1144682"/>
    <lineage>
        <taxon>Bacteria</taxon>
        <taxon>Pseudomonadati</taxon>
        <taxon>Verrucomicrobiota</taxon>
        <taxon>Verrucomicrobiia</taxon>
        <taxon>Verrucomicrobiales</taxon>
        <taxon>Verrucomicrobiaceae</taxon>
        <taxon>Prosthecobacter</taxon>
    </lineage>
</organism>
<gene>
    <name evidence="2" type="ORF">GCM10023213_19080</name>
</gene>
<name>A0ABP9P3J1_9BACT</name>
<evidence type="ECO:0008006" key="4">
    <source>
        <dbReference type="Google" id="ProtNLM"/>
    </source>
</evidence>
<dbReference type="Proteomes" id="UP001499852">
    <property type="component" value="Unassembled WGS sequence"/>
</dbReference>
<proteinExistence type="predicted"/>
<accession>A0ABP9P3J1</accession>
<feature type="transmembrane region" description="Helical" evidence="1">
    <location>
        <begin position="117"/>
        <end position="138"/>
    </location>
</feature>
<reference evidence="3" key="1">
    <citation type="journal article" date="2019" name="Int. J. Syst. Evol. Microbiol.">
        <title>The Global Catalogue of Microorganisms (GCM) 10K type strain sequencing project: providing services to taxonomists for standard genome sequencing and annotation.</title>
        <authorList>
            <consortium name="The Broad Institute Genomics Platform"/>
            <consortium name="The Broad Institute Genome Sequencing Center for Infectious Disease"/>
            <person name="Wu L."/>
            <person name="Ma J."/>
        </authorList>
    </citation>
    <scope>NUCLEOTIDE SEQUENCE [LARGE SCALE GENOMIC DNA]</scope>
    <source>
        <strain evidence="3">JCM 18053</strain>
    </source>
</reference>
<dbReference type="EMBL" id="BAABIA010000003">
    <property type="protein sequence ID" value="GAA5139059.1"/>
    <property type="molecule type" value="Genomic_DNA"/>
</dbReference>
<sequence length="594" mass="65703">MSLQPPTPASNPLFRLAFYGLAIGMALVHVFITFRGLSSATGMEQAQMAREMARGNYFETKVVRPYAWALLNEAGKNPAPEAMPDITQPPLQPLLWAPAFKLLKGQLDYTPGKNGSIYLLDRVIACFGVTGMLLALLWTHGAARKLFDETVAAVTVLALAVCEPLWELAVSGSPVATLLPLTALAFRLLVSAAMRGQAGHAVGMPLLTLGAVAAMMMLTHWLAVWLVMGLVLATVVAVPQKRMGAVLVAVMPMLALVGWGWWMQQRCGDPLGGAKTLFQTHLLPLDVSVLQRQFALNMPPVQVAELLRKLLQNWQEQLGGLFAHLGYSVPALCFIVALLHRFRRPETAKLRLSLGVLTLAVVLGMGFIGLPEGRLDDNQFYLLLVPGLTIYGAAMLAVMWARLHPNGNGLWTRWGYALVALALSALPLLNVLPAQVKMGLTLRNRIYPHWPPYVPDRVALVNRLVEPEEMLFSDAPWFVAWYADKVTSWIPVKREQFDRMKAQAEERGNPVAGFIMTPVSTRMEYLHEAFSGPYGEWPELLFRGPMMAFDRDFPARPDFEYKIPVALVAIPLGAKESLSLQMTFYTNRSRTLKD</sequence>
<feature type="transmembrane region" description="Helical" evidence="1">
    <location>
        <begin position="350"/>
        <end position="368"/>
    </location>
</feature>
<protein>
    <recommendedName>
        <fullName evidence="4">Dolichyl-phosphate-mannose-protein mannosyltransferase</fullName>
    </recommendedName>
</protein>
<keyword evidence="3" id="KW-1185">Reference proteome</keyword>
<evidence type="ECO:0000256" key="1">
    <source>
        <dbReference type="SAM" id="Phobius"/>
    </source>
</evidence>
<evidence type="ECO:0000313" key="2">
    <source>
        <dbReference type="EMBL" id="GAA5139059.1"/>
    </source>
</evidence>
<dbReference type="RefSeq" id="WP_345736137.1">
    <property type="nucleotide sequence ID" value="NZ_BAABIA010000003.1"/>
</dbReference>
<keyword evidence="1" id="KW-0472">Membrane</keyword>
<evidence type="ECO:0000313" key="3">
    <source>
        <dbReference type="Proteomes" id="UP001499852"/>
    </source>
</evidence>
<keyword evidence="1" id="KW-0812">Transmembrane</keyword>
<feature type="transmembrane region" description="Helical" evidence="1">
    <location>
        <begin position="175"/>
        <end position="194"/>
    </location>
</feature>
<feature type="transmembrane region" description="Helical" evidence="1">
    <location>
        <begin position="380"/>
        <end position="401"/>
    </location>
</feature>
<feature type="transmembrane region" description="Helical" evidence="1">
    <location>
        <begin position="318"/>
        <end position="338"/>
    </location>
</feature>
<comment type="caution">
    <text evidence="2">The sequence shown here is derived from an EMBL/GenBank/DDBJ whole genome shotgun (WGS) entry which is preliminary data.</text>
</comment>
<feature type="transmembrane region" description="Helical" evidence="1">
    <location>
        <begin position="12"/>
        <end position="34"/>
    </location>
</feature>